<reference evidence="3 4" key="1">
    <citation type="submission" date="2017-10" db="EMBL/GenBank/DDBJ databases">
        <title>A new Pekin duck reference genome.</title>
        <authorList>
            <person name="Hou Z.-C."/>
            <person name="Zhou Z.-K."/>
            <person name="Zhu F."/>
            <person name="Hou S.-S."/>
        </authorList>
    </citation>
    <scope>NUCLEOTIDE SEQUENCE [LARGE SCALE GENOMIC DNA]</scope>
</reference>
<protein>
    <submittedName>
        <fullName evidence="3">Cell division cycle associated 4</fullName>
    </submittedName>
</protein>
<evidence type="ECO:0000313" key="4">
    <source>
        <dbReference type="Proteomes" id="UP000016666"/>
    </source>
</evidence>
<accession>A0A493TUY5</accession>
<proteinExistence type="predicted"/>
<feature type="compositionally biased region" description="Gly residues" evidence="1">
    <location>
        <begin position="143"/>
        <end position="154"/>
    </location>
</feature>
<dbReference type="Pfam" id="PF06031">
    <property type="entry name" value="SERTA"/>
    <property type="match status" value="1"/>
</dbReference>
<dbReference type="InterPro" id="IPR052262">
    <property type="entry name" value="E2F-SERTA_domain_protein"/>
</dbReference>
<dbReference type="PROSITE" id="PS51053">
    <property type="entry name" value="SERTA"/>
    <property type="match status" value="1"/>
</dbReference>
<feature type="domain" description="SERTA" evidence="2">
    <location>
        <begin position="380"/>
        <end position="427"/>
    </location>
</feature>
<name>A0A493TUY5_ANAPP</name>
<dbReference type="GeneTree" id="ENSGT00530000063867"/>
<sequence>MRLQPSVVSQPCPPGSVCAPPSLSCFHPGASRGCVCAGGSSWSRDQPASPPPAAPQRWGHAKCLQLCGSAELRRPSPAGSGRRPQLLGAAGTFYPLLKPPKEAASQPGQEMPRALLTEPAGSGHPRDPEGGSSAATPLRAGRHGNGGGWRGGAGPPRAPLWAPTLRWRAGGGRGWAPCWAPPAASSAEPWLRREPGFLRWKAAVTAPAAGWCCPNCYCMDSCSVAWEKRKDYIKHNYWNVTMKSVKYLRIHRLIMPVETQEERGEAASLLGEKQPLRCSLLCEAVAPDFHQVWNLMGTRSWEPLPLSDATLRSHDSWTCSPLVPEYRLWDPVHMFLTPVVPHWPFYNLDTMFVRGLKRKCFDGEEDIEGTLAGIKAIPSYNLQRQSLLDMSLVKLQLCHMLVEPNLCRSVLIANTVRQIQEEMTQDGTWQMINTQSTGQASVDRLVSTDILCRSSREQAEGKHVPGYSTFSKDFEGDQAQDGSETMSTASSVQAPRNLPSNVWEMENPQENKGNFQKSLDQIFETLENKTPNSVEDLFSEVDNSYYDLDTMLTGMMSNTKMGHCDGLESFSSPTTTTSSSNCKSDLNELDHIVEILVES</sequence>
<evidence type="ECO:0000259" key="2">
    <source>
        <dbReference type="PROSITE" id="PS51053"/>
    </source>
</evidence>
<dbReference type="Proteomes" id="UP000016666">
    <property type="component" value="Chromosome 5"/>
</dbReference>
<feature type="region of interest" description="Disordered" evidence="1">
    <location>
        <begin position="38"/>
        <end position="57"/>
    </location>
</feature>
<dbReference type="PANTHER" id="PTHR16277">
    <property type="entry name" value="CELL DIVISION CYCLE ASSOCIATED PROTEIN 4/SERTA DOMAIN-CONTAINING PROTEIN 2"/>
    <property type="match status" value="1"/>
</dbReference>
<gene>
    <name evidence="3" type="primary">CDCA4</name>
</gene>
<dbReference type="PANTHER" id="PTHR16277:SF6">
    <property type="entry name" value="CELL DIVISION CYCLE-ASSOCIATED PROTEIN 4"/>
    <property type="match status" value="1"/>
</dbReference>
<reference evidence="3" key="2">
    <citation type="submission" date="2025-08" db="UniProtKB">
        <authorList>
            <consortium name="Ensembl"/>
        </authorList>
    </citation>
    <scope>IDENTIFICATION</scope>
</reference>
<keyword evidence="4" id="KW-1185">Reference proteome</keyword>
<dbReference type="GO" id="GO:0005634">
    <property type="term" value="C:nucleus"/>
    <property type="evidence" value="ECO:0007669"/>
    <property type="project" value="TreeGrafter"/>
</dbReference>
<feature type="compositionally biased region" description="Polar residues" evidence="1">
    <location>
        <begin position="480"/>
        <end position="497"/>
    </location>
</feature>
<evidence type="ECO:0000313" key="3">
    <source>
        <dbReference type="Ensembl" id="ENSAPLP00000029697.1"/>
    </source>
</evidence>
<feature type="region of interest" description="Disordered" evidence="1">
    <location>
        <begin position="462"/>
        <end position="497"/>
    </location>
</feature>
<dbReference type="STRING" id="8840.ENSAPLP00000029697"/>
<dbReference type="AlphaFoldDB" id="A0A493TUY5"/>
<organism evidence="3 4">
    <name type="scientific">Anas platyrhynchos platyrhynchos</name>
    <name type="common">Northern mallard</name>
    <dbReference type="NCBI Taxonomy" id="8840"/>
    <lineage>
        <taxon>Eukaryota</taxon>
        <taxon>Metazoa</taxon>
        <taxon>Chordata</taxon>
        <taxon>Craniata</taxon>
        <taxon>Vertebrata</taxon>
        <taxon>Euteleostomi</taxon>
        <taxon>Archelosauria</taxon>
        <taxon>Archosauria</taxon>
        <taxon>Dinosauria</taxon>
        <taxon>Saurischia</taxon>
        <taxon>Theropoda</taxon>
        <taxon>Coelurosauria</taxon>
        <taxon>Aves</taxon>
        <taxon>Neognathae</taxon>
        <taxon>Galloanserae</taxon>
        <taxon>Anseriformes</taxon>
        <taxon>Anatidae</taxon>
        <taxon>Anatinae</taxon>
        <taxon>Anas</taxon>
    </lineage>
</organism>
<feature type="region of interest" description="Disordered" evidence="1">
    <location>
        <begin position="115"/>
        <end position="155"/>
    </location>
</feature>
<reference evidence="3" key="3">
    <citation type="submission" date="2025-09" db="UniProtKB">
        <authorList>
            <consortium name="Ensembl"/>
        </authorList>
    </citation>
    <scope>IDENTIFICATION</scope>
</reference>
<dbReference type="Ensembl" id="ENSAPLT00000041114.1">
    <property type="protein sequence ID" value="ENSAPLP00000029697.1"/>
    <property type="gene ID" value="ENSAPLG00000002218.2"/>
</dbReference>
<evidence type="ECO:0000256" key="1">
    <source>
        <dbReference type="SAM" id="MobiDB-lite"/>
    </source>
</evidence>
<dbReference type="InterPro" id="IPR009263">
    <property type="entry name" value="SERTA_dom"/>
</dbReference>